<accession>A0A8J2M7Y2</accession>
<evidence type="ECO:0000313" key="1">
    <source>
        <dbReference type="EMBL" id="CAG7834681.1"/>
    </source>
</evidence>
<organism evidence="1 2">
    <name type="scientific">Allacma fusca</name>
    <dbReference type="NCBI Taxonomy" id="39272"/>
    <lineage>
        <taxon>Eukaryota</taxon>
        <taxon>Metazoa</taxon>
        <taxon>Ecdysozoa</taxon>
        <taxon>Arthropoda</taxon>
        <taxon>Hexapoda</taxon>
        <taxon>Collembola</taxon>
        <taxon>Symphypleona</taxon>
        <taxon>Sminthuridae</taxon>
        <taxon>Allacma</taxon>
    </lineage>
</organism>
<dbReference type="Proteomes" id="UP000708208">
    <property type="component" value="Unassembled WGS sequence"/>
</dbReference>
<protein>
    <submittedName>
        <fullName evidence="1">Uncharacterized protein</fullName>
    </submittedName>
</protein>
<name>A0A8J2M7Y2_9HEXA</name>
<evidence type="ECO:0000313" key="2">
    <source>
        <dbReference type="Proteomes" id="UP000708208"/>
    </source>
</evidence>
<comment type="caution">
    <text evidence="1">The sequence shown here is derived from an EMBL/GenBank/DDBJ whole genome shotgun (WGS) entry which is preliminary data.</text>
</comment>
<sequence>MSKRYLYVSPEK</sequence>
<dbReference type="EMBL" id="CAJVCH010570330">
    <property type="protein sequence ID" value="CAG7834681.1"/>
    <property type="molecule type" value="Genomic_DNA"/>
</dbReference>
<feature type="non-terminal residue" evidence="1">
    <location>
        <position position="1"/>
    </location>
</feature>
<keyword evidence="2" id="KW-1185">Reference proteome</keyword>
<proteinExistence type="predicted"/>
<gene>
    <name evidence="1" type="ORF">AFUS01_LOCUS44159</name>
</gene>
<reference evidence="1" key="1">
    <citation type="submission" date="2021-06" db="EMBL/GenBank/DDBJ databases">
        <authorList>
            <person name="Hodson N. C."/>
            <person name="Mongue J. A."/>
            <person name="Jaron S. K."/>
        </authorList>
    </citation>
    <scope>NUCLEOTIDE SEQUENCE</scope>
</reference>